<dbReference type="PANTHER" id="PTHR31609:SF1">
    <property type="entry name" value="CARBOHYDRATE DEACETYLASE"/>
    <property type="match status" value="1"/>
</dbReference>
<feature type="binding site" evidence="6">
    <location>
        <position position="125"/>
    </location>
    <ligand>
        <name>Mg(2+)</name>
        <dbReference type="ChEBI" id="CHEBI:18420"/>
    </ligand>
</feature>
<evidence type="ECO:0000313" key="8">
    <source>
        <dbReference type="Proteomes" id="UP000052258"/>
    </source>
</evidence>
<dbReference type="Proteomes" id="UP000052258">
    <property type="component" value="Unassembled WGS sequence"/>
</dbReference>
<dbReference type="OrthoDB" id="9774177at2"/>
<keyword evidence="2 6" id="KW-0479">Metal-binding</keyword>
<dbReference type="EC" id="3.5.1.-" evidence="6"/>
<comment type="function">
    <text evidence="6">Probably catalyzes the deacetylation of acetylated carbohydrates an important step in the degradation of oligosaccharides.</text>
</comment>
<dbReference type="PATRIC" id="fig|1430899.3.peg.2726"/>
<proteinExistence type="inferred from homology"/>
<dbReference type="SUPFAM" id="SSF88713">
    <property type="entry name" value="Glycoside hydrolase/deacetylase"/>
    <property type="match status" value="1"/>
</dbReference>
<comment type="cofactor">
    <cofactor evidence="1 6">
        <name>Mg(2+)</name>
        <dbReference type="ChEBI" id="CHEBI:18420"/>
    </cofactor>
</comment>
<dbReference type="Gene3D" id="3.20.20.370">
    <property type="entry name" value="Glycoside hydrolase/deacetylase"/>
    <property type="match status" value="1"/>
</dbReference>
<dbReference type="Pfam" id="PF04794">
    <property type="entry name" value="YdjC"/>
    <property type="match status" value="1"/>
</dbReference>
<comment type="similarity">
    <text evidence="6">Belongs to the YdjC deacetylase family.</text>
</comment>
<evidence type="ECO:0000256" key="6">
    <source>
        <dbReference type="HAMAP-Rule" id="MF_01246"/>
    </source>
</evidence>
<dbReference type="GO" id="GO:0046872">
    <property type="term" value="F:metal ion binding"/>
    <property type="evidence" value="ECO:0007669"/>
    <property type="project" value="UniProtKB-KW"/>
</dbReference>
<keyword evidence="8" id="KW-1185">Reference proteome</keyword>
<sequence>MKLIFNADDFGMTKGAVYGTLDAYKNGVVRSTTMLANGYAFDLGVQIAKENPGLDIGVHLALTFGKPVLKDLKTLVDYEGKFYRNINELLQNAPDFSLEEVEREFTAQIEKIKAAGIAFTHFDVHHMLEPHIYEVEHRLAEKYGVSVRRALPEVGYERVTTTDVFMNDFYAEGVTMATIRKIVEQYKGTDKVIEIMTHPAFLDEKLLAISSYADIRMKEVTLLTSKELQNYLAQENVTLASFRDL</sequence>
<evidence type="ECO:0000256" key="1">
    <source>
        <dbReference type="ARBA" id="ARBA00001946"/>
    </source>
</evidence>
<evidence type="ECO:0000256" key="4">
    <source>
        <dbReference type="ARBA" id="ARBA00022842"/>
    </source>
</evidence>
<keyword evidence="4 6" id="KW-0460">Magnesium</keyword>
<reference evidence="7 8" key="1">
    <citation type="journal article" date="2015" name="Genome Biol. Evol.">
        <title>Comparative Genomics of Listeria Sensu Lato: Genus-Wide Differences in Evolutionary Dynamics and the Progressive Gain of Complex, Potentially Pathogenicity-Related Traits through Lateral Gene Transfer.</title>
        <authorList>
            <person name="Chiara M."/>
            <person name="Caruso M."/>
            <person name="D'Erchia A.M."/>
            <person name="Manzari C."/>
            <person name="Fraccalvieri R."/>
            <person name="Goffredo E."/>
            <person name="Latorre L."/>
            <person name="Miccolupo A."/>
            <person name="Padalino I."/>
            <person name="Santagada G."/>
            <person name="Chiocco D."/>
            <person name="Pesole G."/>
            <person name="Horner D.S."/>
            <person name="Parisi A."/>
        </authorList>
    </citation>
    <scope>NUCLEOTIDE SEQUENCE [LARGE SCALE GENOMIC DNA]</scope>
    <source>
        <strain evidence="7 8">1991</strain>
    </source>
</reference>
<dbReference type="HAMAP" id="MF_01246">
    <property type="entry name" value="COD"/>
    <property type="match status" value="1"/>
</dbReference>
<dbReference type="CDD" id="cd10803">
    <property type="entry name" value="YdjC_EF3048_like"/>
    <property type="match status" value="1"/>
</dbReference>
<protein>
    <recommendedName>
        <fullName evidence="6">Carbohydrate deacetylase</fullName>
        <ecNumber evidence="6">3.5.1.-</ecNumber>
    </recommendedName>
</protein>
<evidence type="ECO:0000256" key="5">
    <source>
        <dbReference type="ARBA" id="ARBA00023277"/>
    </source>
</evidence>
<dbReference type="RefSeq" id="WP_059140254.1">
    <property type="nucleotide sequence ID" value="NZ_KQ130624.1"/>
</dbReference>
<dbReference type="EMBL" id="AZHO01000040">
    <property type="protein sequence ID" value="KMT57762.1"/>
    <property type="molecule type" value="Genomic_DNA"/>
</dbReference>
<comment type="subunit">
    <text evidence="6">Homodimer.</text>
</comment>
<dbReference type="NCBIfam" id="NF002559">
    <property type="entry name" value="PRK02134.1"/>
    <property type="match status" value="1"/>
</dbReference>
<keyword evidence="5 6" id="KW-0119">Carbohydrate metabolism</keyword>
<accession>A0A0J8G5F0</accession>
<dbReference type="PANTHER" id="PTHR31609">
    <property type="entry name" value="YDJC DEACETYLASE FAMILY MEMBER"/>
    <property type="match status" value="1"/>
</dbReference>
<dbReference type="AlphaFoldDB" id="A0A0J8G5F0"/>
<dbReference type="GO" id="GO:0000272">
    <property type="term" value="P:polysaccharide catabolic process"/>
    <property type="evidence" value="ECO:0007669"/>
    <property type="project" value="InterPro"/>
</dbReference>
<organism evidence="7 8">
    <name type="scientific">Listeria fleischmannii 1991</name>
    <dbReference type="NCBI Taxonomy" id="1430899"/>
    <lineage>
        <taxon>Bacteria</taxon>
        <taxon>Bacillati</taxon>
        <taxon>Bacillota</taxon>
        <taxon>Bacilli</taxon>
        <taxon>Bacillales</taxon>
        <taxon>Listeriaceae</taxon>
        <taxon>Listeria</taxon>
    </lineage>
</organism>
<gene>
    <name evidence="7" type="ORF">X560_2675</name>
</gene>
<dbReference type="InterPro" id="IPR006879">
    <property type="entry name" value="YdjC-like"/>
</dbReference>
<evidence type="ECO:0000256" key="3">
    <source>
        <dbReference type="ARBA" id="ARBA00022801"/>
    </source>
</evidence>
<dbReference type="GO" id="GO:0019213">
    <property type="term" value="F:deacetylase activity"/>
    <property type="evidence" value="ECO:0007669"/>
    <property type="project" value="TreeGrafter"/>
</dbReference>
<feature type="binding site" evidence="6">
    <location>
        <position position="59"/>
    </location>
    <ligand>
        <name>Mg(2+)</name>
        <dbReference type="ChEBI" id="CHEBI:18420"/>
    </ligand>
</feature>
<evidence type="ECO:0000313" key="7">
    <source>
        <dbReference type="EMBL" id="KMT57762.1"/>
    </source>
</evidence>
<keyword evidence="3 6" id="KW-0378">Hydrolase</keyword>
<dbReference type="GO" id="GO:0016811">
    <property type="term" value="F:hydrolase activity, acting on carbon-nitrogen (but not peptide) bonds, in linear amides"/>
    <property type="evidence" value="ECO:0007669"/>
    <property type="project" value="UniProtKB-UniRule"/>
</dbReference>
<dbReference type="InterPro" id="IPR011330">
    <property type="entry name" value="Glyco_hydro/deAcase_b/a-brl"/>
</dbReference>
<name>A0A0J8G5F0_9LIST</name>
<dbReference type="InterPro" id="IPR022948">
    <property type="entry name" value="COD_ChbG_bac"/>
</dbReference>
<evidence type="ECO:0000256" key="2">
    <source>
        <dbReference type="ARBA" id="ARBA00022723"/>
    </source>
</evidence>
<comment type="caution">
    <text evidence="7">The sequence shown here is derived from an EMBL/GenBank/DDBJ whole genome shotgun (WGS) entry which is preliminary data.</text>
</comment>